<name>E6Q8X1_9ZZZZ</name>
<reference evidence="1" key="1">
    <citation type="submission" date="2009-10" db="EMBL/GenBank/DDBJ databases">
        <title>Diversity of trophic interactions inside an arsenic-rich microbial ecosystem.</title>
        <authorList>
            <person name="Bertin P.N."/>
            <person name="Heinrich-Salmeron A."/>
            <person name="Pelletier E."/>
            <person name="Goulhen-Chollet F."/>
            <person name="Arsene-Ploetze F."/>
            <person name="Gallien S."/>
            <person name="Calteau A."/>
            <person name="Vallenet D."/>
            <person name="Casiot C."/>
            <person name="Chane-Woon-Ming B."/>
            <person name="Giloteaux L."/>
            <person name="Barakat M."/>
            <person name="Bonnefoy V."/>
            <person name="Bruneel O."/>
            <person name="Chandler M."/>
            <person name="Cleiss J."/>
            <person name="Duran R."/>
            <person name="Elbaz-Poulichet F."/>
            <person name="Fonknechten N."/>
            <person name="Lauga B."/>
            <person name="Mornico D."/>
            <person name="Ortet P."/>
            <person name="Schaeffer C."/>
            <person name="Siguier P."/>
            <person name="Alexander Thil Smith A."/>
            <person name="Van Dorsselaer A."/>
            <person name="Weissenbach J."/>
            <person name="Medigue C."/>
            <person name="Le Paslier D."/>
        </authorList>
    </citation>
    <scope>NUCLEOTIDE SEQUENCE</scope>
</reference>
<dbReference type="EMBL" id="CABP01000020">
    <property type="protein sequence ID" value="CBI03647.1"/>
    <property type="molecule type" value="Genomic_DNA"/>
</dbReference>
<sequence>MFRKCSKKVFLQIVHDIDSLKIETESAVLH</sequence>
<organism evidence="1">
    <name type="scientific">mine drainage metagenome</name>
    <dbReference type="NCBI Taxonomy" id="410659"/>
    <lineage>
        <taxon>unclassified sequences</taxon>
        <taxon>metagenomes</taxon>
        <taxon>ecological metagenomes</taxon>
    </lineage>
</organism>
<comment type="caution">
    <text evidence="1">The sequence shown here is derived from an EMBL/GenBank/DDBJ whole genome shotgun (WGS) entry which is preliminary data.</text>
</comment>
<evidence type="ECO:0000313" key="1">
    <source>
        <dbReference type="EMBL" id="CBI03647.1"/>
    </source>
</evidence>
<dbReference type="AlphaFoldDB" id="E6Q8X1"/>
<proteinExistence type="predicted"/>
<accession>E6Q8X1</accession>
<protein>
    <submittedName>
        <fullName evidence="1">Uncharacterized protein</fullName>
    </submittedName>
</protein>
<gene>
    <name evidence="1" type="ORF">CARN5_2933</name>
</gene>